<gene>
    <name evidence="2" type="ORF">PS662_01124</name>
</gene>
<protein>
    <recommendedName>
        <fullName evidence="4">Plasmid replication</fullName>
    </recommendedName>
</protein>
<dbReference type="EMBL" id="CABVHK010000003">
    <property type="protein sequence ID" value="VVM57379.1"/>
    <property type="molecule type" value="Genomic_DNA"/>
</dbReference>
<accession>A0A5E6QQ55</accession>
<name>A0A5E6QQ55_PSEFL</name>
<dbReference type="Proteomes" id="UP000326953">
    <property type="component" value="Unassembled WGS sequence"/>
</dbReference>
<sequence length="339" mass="37635">MAQQRIKPAYARFDPAHVFDGLFVPTKGKKHGRLLVEPRRFGNLEIGFQGYEQLGAQDQSILLALTAQLGIARLVIDATSVGPVSKQLRLALDFNQDDGAPLASKRTSLRSLLIDAGYNPDTSTDKAKDSLNRLRATQIREIDRETGWDRVCNLISVSFNHKTKEIHVAANPRLTGAVFRGQHVKVSLFERNELESEVAKLLHCWLCSNIRLGRALGNNNGAHLDTLAPHVWGRAAWEGFSKQSKSQKRGLLRDGLDEIADRTRGLQGGIGWAIDQTSSGLVLVSRPKELPLLEGEHGMTPSEYHEIMSQPADSELFNRQDWTLGRPTHPSPKPLLLQP</sequence>
<dbReference type="OrthoDB" id="5289444at2"/>
<organism evidence="2 3">
    <name type="scientific">Pseudomonas fluorescens</name>
    <dbReference type="NCBI Taxonomy" id="294"/>
    <lineage>
        <taxon>Bacteria</taxon>
        <taxon>Pseudomonadati</taxon>
        <taxon>Pseudomonadota</taxon>
        <taxon>Gammaproteobacteria</taxon>
        <taxon>Pseudomonadales</taxon>
        <taxon>Pseudomonadaceae</taxon>
        <taxon>Pseudomonas</taxon>
    </lineage>
</organism>
<evidence type="ECO:0008006" key="4">
    <source>
        <dbReference type="Google" id="ProtNLM"/>
    </source>
</evidence>
<dbReference type="InterPro" id="IPR010522">
    <property type="entry name" value="RepC_bac"/>
</dbReference>
<dbReference type="Pfam" id="PF06504">
    <property type="entry name" value="RepC"/>
    <property type="match status" value="1"/>
</dbReference>
<reference evidence="2 3" key="1">
    <citation type="submission" date="2019-09" db="EMBL/GenBank/DDBJ databases">
        <authorList>
            <person name="Chandra G."/>
            <person name="Truman W A."/>
        </authorList>
    </citation>
    <scope>NUCLEOTIDE SEQUENCE [LARGE SCALE GENOMIC DNA]</scope>
    <source>
        <strain evidence="2">PS662</strain>
    </source>
</reference>
<evidence type="ECO:0000313" key="3">
    <source>
        <dbReference type="Proteomes" id="UP000326953"/>
    </source>
</evidence>
<feature type="region of interest" description="Disordered" evidence="1">
    <location>
        <begin position="319"/>
        <end position="339"/>
    </location>
</feature>
<evidence type="ECO:0000256" key="1">
    <source>
        <dbReference type="SAM" id="MobiDB-lite"/>
    </source>
</evidence>
<dbReference type="AlphaFoldDB" id="A0A5E6QQ55"/>
<evidence type="ECO:0000313" key="2">
    <source>
        <dbReference type="EMBL" id="VVM57379.1"/>
    </source>
</evidence>
<proteinExistence type="predicted"/>
<dbReference type="RefSeq" id="WP_150710041.1">
    <property type="nucleotide sequence ID" value="NZ_CABVHK010000003.1"/>
</dbReference>